<name>A0A1L3JL55_9FLAO</name>
<dbReference type="KEGG" id="ten:LPB136_10760"/>
<proteinExistence type="inferred from homology"/>
<dbReference type="PANTHER" id="PTHR34068:SF1">
    <property type="entry name" value="UPF0145 PROTEIN YBJQ"/>
    <property type="match status" value="1"/>
</dbReference>
<dbReference type="SUPFAM" id="SSF117782">
    <property type="entry name" value="YbjQ-like"/>
    <property type="match status" value="1"/>
</dbReference>
<dbReference type="Proteomes" id="UP000181898">
    <property type="component" value="Chromosome"/>
</dbReference>
<sequence>MILTTTNNIENHKIVDYLGIVTGSAYDSSYSSNGTKMSFKDMFSMSKYYEKYTLGLESIKEKAFQNLKDNAIKLGANAVVGINLDVEPLANSATLLVSITGTAVKVQ</sequence>
<dbReference type="AlphaFoldDB" id="A0A1L3JL55"/>
<dbReference type="InterPro" id="IPR035439">
    <property type="entry name" value="UPF0145_dom_sf"/>
</dbReference>
<dbReference type="Pfam" id="PF01906">
    <property type="entry name" value="YbjQ_1"/>
    <property type="match status" value="1"/>
</dbReference>
<evidence type="ECO:0000313" key="3">
    <source>
        <dbReference type="Proteomes" id="UP000181898"/>
    </source>
</evidence>
<accession>A0A1L3JL55</accession>
<comment type="similarity">
    <text evidence="1">Belongs to the UPF0145 family.</text>
</comment>
<evidence type="ECO:0000256" key="1">
    <source>
        <dbReference type="ARBA" id="ARBA00010751"/>
    </source>
</evidence>
<organism evidence="2 3">
    <name type="scientific">Tenacibaculum todarodis</name>
    <dbReference type="NCBI Taxonomy" id="1850252"/>
    <lineage>
        <taxon>Bacteria</taxon>
        <taxon>Pseudomonadati</taxon>
        <taxon>Bacteroidota</taxon>
        <taxon>Flavobacteriia</taxon>
        <taxon>Flavobacteriales</taxon>
        <taxon>Flavobacteriaceae</taxon>
        <taxon>Tenacibaculum</taxon>
    </lineage>
</organism>
<gene>
    <name evidence="2" type="ORF">LPB136_10760</name>
</gene>
<dbReference type="STRING" id="1850252.LPB136_10760"/>
<dbReference type="OrthoDB" id="9796448at2"/>
<evidence type="ECO:0000313" key="2">
    <source>
        <dbReference type="EMBL" id="APG65814.1"/>
    </source>
</evidence>
<dbReference type="PANTHER" id="PTHR34068">
    <property type="entry name" value="UPF0145 PROTEIN YBJQ"/>
    <property type="match status" value="1"/>
</dbReference>
<dbReference type="EMBL" id="CP018155">
    <property type="protein sequence ID" value="APG65814.1"/>
    <property type="molecule type" value="Genomic_DNA"/>
</dbReference>
<dbReference type="Gene3D" id="3.30.110.70">
    <property type="entry name" value="Hypothetical protein apc22750. Chain B"/>
    <property type="match status" value="1"/>
</dbReference>
<protein>
    <submittedName>
        <fullName evidence="2">Uncharacterized protein</fullName>
    </submittedName>
</protein>
<dbReference type="RefSeq" id="WP_072556338.1">
    <property type="nucleotide sequence ID" value="NZ_CP018155.1"/>
</dbReference>
<keyword evidence="3" id="KW-1185">Reference proteome</keyword>
<dbReference type="InterPro" id="IPR002765">
    <property type="entry name" value="UPF0145_YbjQ-like"/>
</dbReference>
<reference evidence="2 3" key="1">
    <citation type="submission" date="2016-11" db="EMBL/GenBank/DDBJ databases">
        <title>Tenacibaculum sp. LPB0136, isolated from marine environment.</title>
        <authorList>
            <person name="Kim E."/>
            <person name="Yi H."/>
        </authorList>
    </citation>
    <scope>NUCLEOTIDE SEQUENCE [LARGE SCALE GENOMIC DNA]</scope>
    <source>
        <strain evidence="2 3">LPB0136</strain>
    </source>
</reference>